<dbReference type="NCBIfam" id="TIGR00528">
    <property type="entry name" value="gcvT"/>
    <property type="match status" value="1"/>
</dbReference>
<dbReference type="Pfam" id="PF01571">
    <property type="entry name" value="GCV_T"/>
    <property type="match status" value="1"/>
</dbReference>
<dbReference type="FunFam" id="3.30.70.1400:FF:000001">
    <property type="entry name" value="Aminomethyltransferase"/>
    <property type="match status" value="1"/>
</dbReference>
<dbReference type="FunFam" id="4.10.1250.10:FF:000001">
    <property type="entry name" value="Aminomethyltransferase"/>
    <property type="match status" value="1"/>
</dbReference>
<dbReference type="Gene3D" id="3.30.70.1400">
    <property type="entry name" value="Aminomethyltransferase beta-barrel domains"/>
    <property type="match status" value="1"/>
</dbReference>
<accession>A0A6N0HR18</accession>
<keyword evidence="12" id="KW-1185">Reference proteome</keyword>
<dbReference type="HAMAP" id="MF_00259">
    <property type="entry name" value="GcvT"/>
    <property type="match status" value="1"/>
</dbReference>
<evidence type="ECO:0000259" key="9">
    <source>
        <dbReference type="Pfam" id="PF01571"/>
    </source>
</evidence>
<dbReference type="Gene3D" id="3.30.1360.120">
    <property type="entry name" value="Probable tRNA modification gtpase trme, domain 1"/>
    <property type="match status" value="1"/>
</dbReference>
<dbReference type="GO" id="GO:0005960">
    <property type="term" value="C:glycine cleavage complex"/>
    <property type="evidence" value="ECO:0007669"/>
    <property type="project" value="InterPro"/>
</dbReference>
<evidence type="ECO:0000259" key="10">
    <source>
        <dbReference type="Pfam" id="PF08669"/>
    </source>
</evidence>
<evidence type="ECO:0000313" key="12">
    <source>
        <dbReference type="Proteomes" id="UP000509429"/>
    </source>
</evidence>
<dbReference type="InterPro" id="IPR022903">
    <property type="entry name" value="GcvT_bac"/>
</dbReference>
<comment type="similarity">
    <text evidence="1 7">Belongs to the GcvT family.</text>
</comment>
<dbReference type="GO" id="GO:0008483">
    <property type="term" value="F:transaminase activity"/>
    <property type="evidence" value="ECO:0007669"/>
    <property type="project" value="UniProtKB-KW"/>
</dbReference>
<dbReference type="SUPFAM" id="SSF101790">
    <property type="entry name" value="Aminomethyltransferase beta-barrel domain"/>
    <property type="match status" value="1"/>
</dbReference>
<comment type="function">
    <text evidence="7">The glycine cleavage system catalyzes the degradation of glycine.</text>
</comment>
<dbReference type="InterPro" id="IPR027266">
    <property type="entry name" value="TrmE/GcvT-like"/>
</dbReference>
<organism evidence="11 12">
    <name type="scientific">Candidatus Ruthia endofausta</name>
    <dbReference type="NCBI Taxonomy" id="2738852"/>
    <lineage>
        <taxon>Bacteria</taxon>
        <taxon>Pseudomonadati</taxon>
        <taxon>Pseudomonadota</taxon>
        <taxon>Gammaproteobacteria</taxon>
        <taxon>Candidatus Pseudothioglobaceae</taxon>
        <taxon>Candidatus Ruthturnera</taxon>
    </lineage>
</organism>
<feature type="domain" description="Aminomethyltransferase C-terminal" evidence="10">
    <location>
        <begin position="279"/>
        <end position="352"/>
    </location>
</feature>
<evidence type="ECO:0000313" key="11">
    <source>
        <dbReference type="EMBL" id="QKQ24803.1"/>
    </source>
</evidence>
<dbReference type="EMBL" id="CP054490">
    <property type="protein sequence ID" value="QKQ24803.1"/>
    <property type="molecule type" value="Genomic_DNA"/>
</dbReference>
<evidence type="ECO:0000256" key="8">
    <source>
        <dbReference type="PIRSR" id="PIRSR006487-1"/>
    </source>
</evidence>
<dbReference type="InterPro" id="IPR006223">
    <property type="entry name" value="GcvT"/>
</dbReference>
<keyword evidence="4 7" id="KW-0808">Transferase</keyword>
<dbReference type="KEGG" id="reo:HUE58_04620"/>
<dbReference type="GO" id="GO:0019464">
    <property type="term" value="P:glycine decarboxylation via glycine cleavage system"/>
    <property type="evidence" value="ECO:0007669"/>
    <property type="project" value="UniProtKB-UniRule"/>
</dbReference>
<evidence type="ECO:0000256" key="1">
    <source>
        <dbReference type="ARBA" id="ARBA00008609"/>
    </source>
</evidence>
<feature type="binding site" evidence="8">
    <location>
        <position position="195"/>
    </location>
    <ligand>
        <name>substrate</name>
    </ligand>
</feature>
<dbReference type="InterPro" id="IPR028896">
    <property type="entry name" value="GcvT/YgfZ/DmdA"/>
</dbReference>
<dbReference type="GO" id="GO:0005829">
    <property type="term" value="C:cytosol"/>
    <property type="evidence" value="ECO:0007669"/>
    <property type="project" value="TreeGrafter"/>
</dbReference>
<dbReference type="GO" id="GO:0008168">
    <property type="term" value="F:methyltransferase activity"/>
    <property type="evidence" value="ECO:0007669"/>
    <property type="project" value="UniProtKB-KW"/>
</dbReference>
<keyword evidence="11" id="KW-0489">Methyltransferase</keyword>
<dbReference type="InterPro" id="IPR029043">
    <property type="entry name" value="GcvT/YgfZ_C"/>
</dbReference>
<dbReference type="RefSeq" id="WP_174606239.1">
    <property type="nucleotide sequence ID" value="NZ_CP054490.1"/>
</dbReference>
<name>A0A6N0HR18_9GAMM</name>
<dbReference type="NCBIfam" id="NF001567">
    <property type="entry name" value="PRK00389.1"/>
    <property type="match status" value="1"/>
</dbReference>
<dbReference type="Gene3D" id="4.10.1250.10">
    <property type="entry name" value="Aminomethyltransferase fragment"/>
    <property type="match status" value="1"/>
</dbReference>
<dbReference type="PIRSF" id="PIRSF006487">
    <property type="entry name" value="GcvT"/>
    <property type="match status" value="1"/>
</dbReference>
<dbReference type="GO" id="GO:0004047">
    <property type="term" value="F:aminomethyltransferase activity"/>
    <property type="evidence" value="ECO:0007669"/>
    <property type="project" value="UniProtKB-UniRule"/>
</dbReference>
<evidence type="ECO:0000256" key="4">
    <source>
        <dbReference type="ARBA" id="ARBA00022679"/>
    </source>
</evidence>
<evidence type="ECO:0000256" key="7">
    <source>
        <dbReference type="HAMAP-Rule" id="MF_00259"/>
    </source>
</evidence>
<dbReference type="AlphaFoldDB" id="A0A6N0HR18"/>
<dbReference type="InterPro" id="IPR006222">
    <property type="entry name" value="GCVT_N"/>
</dbReference>
<evidence type="ECO:0000256" key="5">
    <source>
        <dbReference type="ARBA" id="ARBA00031395"/>
    </source>
</evidence>
<feature type="domain" description="GCVT N-terminal" evidence="9">
    <location>
        <begin position="7"/>
        <end position="256"/>
    </location>
</feature>
<evidence type="ECO:0000256" key="3">
    <source>
        <dbReference type="ARBA" id="ARBA00022576"/>
    </source>
</evidence>
<comment type="catalytic activity">
    <reaction evidence="6 7">
        <text>N(6)-[(R)-S(8)-aminomethyldihydrolipoyl]-L-lysyl-[protein] + (6S)-5,6,7,8-tetrahydrofolate = N(6)-[(R)-dihydrolipoyl]-L-lysyl-[protein] + (6R)-5,10-methylene-5,6,7,8-tetrahydrofolate + NH4(+)</text>
        <dbReference type="Rhea" id="RHEA:16945"/>
        <dbReference type="Rhea" id="RHEA-COMP:10475"/>
        <dbReference type="Rhea" id="RHEA-COMP:10492"/>
        <dbReference type="ChEBI" id="CHEBI:15636"/>
        <dbReference type="ChEBI" id="CHEBI:28938"/>
        <dbReference type="ChEBI" id="CHEBI:57453"/>
        <dbReference type="ChEBI" id="CHEBI:83100"/>
        <dbReference type="ChEBI" id="CHEBI:83143"/>
        <dbReference type="EC" id="2.1.2.10"/>
    </reaction>
</comment>
<evidence type="ECO:0000256" key="6">
    <source>
        <dbReference type="ARBA" id="ARBA00047665"/>
    </source>
</evidence>
<dbReference type="Gene3D" id="2.40.30.110">
    <property type="entry name" value="Aminomethyltransferase beta-barrel domains"/>
    <property type="match status" value="1"/>
</dbReference>
<dbReference type="SUPFAM" id="SSF103025">
    <property type="entry name" value="Folate-binding domain"/>
    <property type="match status" value="1"/>
</dbReference>
<dbReference type="PANTHER" id="PTHR43757:SF2">
    <property type="entry name" value="AMINOMETHYLTRANSFERASE, MITOCHONDRIAL"/>
    <property type="match status" value="1"/>
</dbReference>
<sequence>MMKQTPLYQTHIESQGKMVDFGGWEMPLNYGSQIEEHHQVRRDAGMFDVSHMSVVDFKGAEAKAFLQVLIANDVDKLKTQGKALYSCMLNKSGGVVDDLIVYYQNDEYYRMVINAGTAEKDMLWIKVQVNDFDVSVERMSDLAMIAVQGPNARAKVFTAMPGLEEVCGELKPFNAASLGGLFIARTGYTGEDGFEIMLPSSSAKFTWQMLFEAGVKPCGLGARDTLRLEAGMSLYGSEMSDEVSPLEAALTWTVDLVNENRAFIGRDALEALKEKGVERTIVGLVLEGKGVIRDHQKVITSLSEGEVTSGTFSPTMGKAIALASVPKGSTGKCEIEIRKKKVCAKIVKPPFVRNGKVLV</sequence>
<keyword evidence="3 7" id="KW-0032">Aminotransferase</keyword>
<protein>
    <recommendedName>
        <fullName evidence="2 7">Aminomethyltransferase</fullName>
        <ecNumber evidence="2 7">2.1.2.10</ecNumber>
    </recommendedName>
    <alternativeName>
        <fullName evidence="5 7">Glycine cleavage system T protein</fullName>
    </alternativeName>
</protein>
<evidence type="ECO:0000256" key="2">
    <source>
        <dbReference type="ARBA" id="ARBA00012616"/>
    </source>
</evidence>
<dbReference type="PANTHER" id="PTHR43757">
    <property type="entry name" value="AMINOMETHYLTRANSFERASE"/>
    <property type="match status" value="1"/>
</dbReference>
<comment type="subunit">
    <text evidence="7">The glycine cleavage system is composed of four proteins: P, T, L and H.</text>
</comment>
<dbReference type="InterPro" id="IPR013977">
    <property type="entry name" value="GcvT_C"/>
</dbReference>
<dbReference type="EC" id="2.1.2.10" evidence="2 7"/>
<dbReference type="GO" id="GO:0032259">
    <property type="term" value="P:methylation"/>
    <property type="evidence" value="ECO:0007669"/>
    <property type="project" value="UniProtKB-KW"/>
</dbReference>
<gene>
    <name evidence="7 11" type="primary">gcvT</name>
    <name evidence="11" type="ORF">HUE58_04620</name>
</gene>
<reference evidence="11 12" key="1">
    <citation type="submission" date="2020-05" db="EMBL/GenBank/DDBJ databases">
        <title>Horizontal transmission and recombination maintain forever young bacterial symbiont genomes.</title>
        <authorList>
            <person name="Russell S.L."/>
            <person name="Pepper-Tunick E."/>
            <person name="Svedberg J."/>
            <person name="Byrne A."/>
            <person name="Ruelas Castillo J."/>
            <person name="Vollmers C."/>
            <person name="Beinart R.A."/>
            <person name="Corbett-Detig R."/>
        </authorList>
    </citation>
    <scope>NUCLEOTIDE SEQUENCE [LARGE SCALE GENOMIC DNA]</scope>
    <source>
        <strain evidence="11">JDF_Ridge</strain>
    </source>
</reference>
<dbReference type="Pfam" id="PF08669">
    <property type="entry name" value="GCV_T_C"/>
    <property type="match status" value="1"/>
</dbReference>
<dbReference type="Proteomes" id="UP000509429">
    <property type="component" value="Chromosome"/>
</dbReference>
<proteinExistence type="inferred from homology"/>